<protein>
    <recommendedName>
        <fullName evidence="3">Ankyrin repeat protein</fullName>
    </recommendedName>
</protein>
<dbReference type="EMBL" id="JAANER010000001">
    <property type="protein sequence ID" value="KAG9194961.1"/>
    <property type="molecule type" value="Genomic_DNA"/>
</dbReference>
<reference evidence="1" key="1">
    <citation type="submission" date="2021-07" db="EMBL/GenBank/DDBJ databases">
        <title>Genome Resource of American Ginseng Black Spot Pathogen Alternaria panax.</title>
        <authorList>
            <person name="Qiu C."/>
            <person name="Wang W."/>
            <person name="Liu Z."/>
        </authorList>
    </citation>
    <scope>NUCLEOTIDE SEQUENCE</scope>
    <source>
        <strain evidence="1">BNCC115425</strain>
    </source>
</reference>
<organism evidence="1 2">
    <name type="scientific">Alternaria panax</name>
    <dbReference type="NCBI Taxonomy" id="48097"/>
    <lineage>
        <taxon>Eukaryota</taxon>
        <taxon>Fungi</taxon>
        <taxon>Dikarya</taxon>
        <taxon>Ascomycota</taxon>
        <taxon>Pezizomycotina</taxon>
        <taxon>Dothideomycetes</taxon>
        <taxon>Pleosporomycetidae</taxon>
        <taxon>Pleosporales</taxon>
        <taxon>Pleosporineae</taxon>
        <taxon>Pleosporaceae</taxon>
        <taxon>Alternaria</taxon>
        <taxon>Alternaria sect. Panax</taxon>
    </lineage>
</organism>
<keyword evidence="2" id="KW-1185">Reference proteome</keyword>
<dbReference type="InterPro" id="IPR036770">
    <property type="entry name" value="Ankyrin_rpt-contain_sf"/>
</dbReference>
<dbReference type="AlphaFoldDB" id="A0AAD4NT83"/>
<gene>
    <name evidence="1" type="ORF">G6011_00081</name>
</gene>
<sequence>MSAMMSINPSLYEQLKDYHLGSAFLYSCVFGQVDLLQHLIAQNRTLLPKHGSNGMQFADQYLHTNVITVLLENGVFIDDRQPIHKAGQYESISMVNSMALRGAKLDAATYDSRLSRLKIRIIRASRHL</sequence>
<evidence type="ECO:0000313" key="2">
    <source>
        <dbReference type="Proteomes" id="UP001199106"/>
    </source>
</evidence>
<dbReference type="Proteomes" id="UP001199106">
    <property type="component" value="Unassembled WGS sequence"/>
</dbReference>
<accession>A0AAD4NT83</accession>
<evidence type="ECO:0000313" key="1">
    <source>
        <dbReference type="EMBL" id="KAG9194961.1"/>
    </source>
</evidence>
<name>A0AAD4NT83_9PLEO</name>
<dbReference type="Gene3D" id="1.25.40.20">
    <property type="entry name" value="Ankyrin repeat-containing domain"/>
    <property type="match status" value="1"/>
</dbReference>
<comment type="caution">
    <text evidence="1">The sequence shown here is derived from an EMBL/GenBank/DDBJ whole genome shotgun (WGS) entry which is preliminary data.</text>
</comment>
<evidence type="ECO:0008006" key="3">
    <source>
        <dbReference type="Google" id="ProtNLM"/>
    </source>
</evidence>
<dbReference type="SUPFAM" id="SSF48403">
    <property type="entry name" value="Ankyrin repeat"/>
    <property type="match status" value="1"/>
</dbReference>
<proteinExistence type="predicted"/>